<accession>A0ABU1IQP7</accession>
<gene>
    <name evidence="4" type="ORF">JOE21_002877</name>
</gene>
<comment type="similarity">
    <text evidence="2">Belongs to the SspH family.</text>
</comment>
<protein>
    <submittedName>
        <fullName evidence="4">Small acid-soluble spore protein H (Minor)</fullName>
    </submittedName>
</protein>
<comment type="caution">
    <text evidence="4">The sequence shown here is derived from an EMBL/GenBank/DDBJ whole genome shotgun (WGS) entry which is preliminary data.</text>
</comment>
<name>A0ABU1IQP7_9BACL</name>
<proteinExistence type="inferred from homology"/>
<keyword evidence="5" id="KW-1185">Reference proteome</keyword>
<comment type="subcellular location">
    <subcellularLocation>
        <location evidence="1">Spore core</location>
    </subcellularLocation>
</comment>
<reference evidence="4 5" key="1">
    <citation type="submission" date="2023-07" db="EMBL/GenBank/DDBJ databases">
        <title>Genomic Encyclopedia of Type Strains, Phase IV (KMG-IV): sequencing the most valuable type-strain genomes for metagenomic binning, comparative biology and taxonomic classification.</title>
        <authorList>
            <person name="Goeker M."/>
        </authorList>
    </citation>
    <scope>NUCLEOTIDE SEQUENCE [LARGE SCALE GENOMIC DNA]</scope>
    <source>
        <strain evidence="4 5">DSM 45903</strain>
    </source>
</reference>
<dbReference type="EMBL" id="JAVDQG010000006">
    <property type="protein sequence ID" value="MDR6226867.1"/>
    <property type="molecule type" value="Genomic_DNA"/>
</dbReference>
<sequence>MDMIRAKQILETPKEVEVHHEGAPIWIQNVDEHAQTARIYPTADPENEKTVPVHELEEK</sequence>
<dbReference type="HAMAP" id="MF_00667">
    <property type="entry name" value="SspH"/>
    <property type="match status" value="1"/>
</dbReference>
<evidence type="ECO:0000256" key="2">
    <source>
        <dbReference type="ARBA" id="ARBA00006573"/>
    </source>
</evidence>
<keyword evidence="3" id="KW-0749">Sporulation</keyword>
<dbReference type="NCBIfam" id="TIGR02861">
    <property type="entry name" value="SASP_H"/>
    <property type="match status" value="1"/>
</dbReference>
<dbReference type="Proteomes" id="UP001185012">
    <property type="component" value="Unassembled WGS sequence"/>
</dbReference>
<evidence type="ECO:0000313" key="5">
    <source>
        <dbReference type="Proteomes" id="UP001185012"/>
    </source>
</evidence>
<evidence type="ECO:0000256" key="3">
    <source>
        <dbReference type="ARBA" id="ARBA00022969"/>
    </source>
</evidence>
<evidence type="ECO:0000313" key="4">
    <source>
        <dbReference type="EMBL" id="MDR6226867.1"/>
    </source>
</evidence>
<dbReference type="RefSeq" id="WP_309867349.1">
    <property type="nucleotide sequence ID" value="NZ_JAVDQG010000006.1"/>
</dbReference>
<dbReference type="InterPro" id="IPR012610">
    <property type="entry name" value="SASP_SspH"/>
</dbReference>
<dbReference type="Pfam" id="PF08141">
    <property type="entry name" value="SspH"/>
    <property type="match status" value="1"/>
</dbReference>
<evidence type="ECO:0000256" key="1">
    <source>
        <dbReference type="ARBA" id="ARBA00004288"/>
    </source>
</evidence>
<organism evidence="4 5">
    <name type="scientific">Desmospora profundinema</name>
    <dbReference type="NCBI Taxonomy" id="1571184"/>
    <lineage>
        <taxon>Bacteria</taxon>
        <taxon>Bacillati</taxon>
        <taxon>Bacillota</taxon>
        <taxon>Bacilli</taxon>
        <taxon>Bacillales</taxon>
        <taxon>Thermoactinomycetaceae</taxon>
        <taxon>Desmospora</taxon>
    </lineage>
</organism>